<feature type="domain" description="Helicase ATP-binding" evidence="1">
    <location>
        <begin position="17"/>
        <end position="170"/>
    </location>
</feature>
<dbReference type="SMART" id="SM00490">
    <property type="entry name" value="HELICc"/>
    <property type="match status" value="1"/>
</dbReference>
<evidence type="ECO:0000259" key="2">
    <source>
        <dbReference type="PROSITE" id="PS51194"/>
    </source>
</evidence>
<dbReference type="PROSITE" id="PS51194">
    <property type="entry name" value="HELICASE_CTER"/>
    <property type="match status" value="1"/>
</dbReference>
<keyword evidence="3" id="KW-0347">Helicase</keyword>
<dbReference type="InterPro" id="IPR014001">
    <property type="entry name" value="Helicase_ATP-bd"/>
</dbReference>
<dbReference type="GO" id="GO:0003677">
    <property type="term" value="F:DNA binding"/>
    <property type="evidence" value="ECO:0007669"/>
    <property type="project" value="InterPro"/>
</dbReference>
<keyword evidence="3" id="KW-0378">Hydrolase</keyword>
<dbReference type="PANTHER" id="PTHR47396:SF1">
    <property type="entry name" value="ATP-DEPENDENT HELICASE IRC3-RELATED"/>
    <property type="match status" value="1"/>
</dbReference>
<feature type="domain" description="Helicase C-terminal" evidence="2">
    <location>
        <begin position="223"/>
        <end position="376"/>
    </location>
</feature>
<keyword evidence="3" id="KW-0067">ATP-binding</keyword>
<dbReference type="PROSITE" id="PS51192">
    <property type="entry name" value="HELICASE_ATP_BIND_1"/>
    <property type="match status" value="1"/>
</dbReference>
<dbReference type="PANTHER" id="PTHR47396">
    <property type="entry name" value="TYPE I RESTRICTION ENZYME ECOKI R PROTEIN"/>
    <property type="match status" value="1"/>
</dbReference>
<name>A0A8E2WFP8_RHILI</name>
<dbReference type="GO" id="GO:0004386">
    <property type="term" value="F:helicase activity"/>
    <property type="evidence" value="ECO:0007669"/>
    <property type="project" value="UniProtKB-KW"/>
</dbReference>
<dbReference type="Gene3D" id="3.40.50.300">
    <property type="entry name" value="P-loop containing nucleotide triphosphate hydrolases"/>
    <property type="match status" value="2"/>
</dbReference>
<dbReference type="GO" id="GO:0005524">
    <property type="term" value="F:ATP binding"/>
    <property type="evidence" value="ECO:0007669"/>
    <property type="project" value="InterPro"/>
</dbReference>
<reference evidence="3 4" key="1">
    <citation type="submission" date="2018-05" db="EMBL/GenBank/DDBJ databases">
        <title>Genomic Encyclopedia of Type Strains, Phase IV (KMG-IV): sequencing the most valuable type-strain genomes for metagenomic binning, comparative biology and taxonomic classification.</title>
        <authorList>
            <person name="Goeker M."/>
        </authorList>
    </citation>
    <scope>NUCLEOTIDE SEQUENCE [LARGE SCALE GENOMIC DNA]</scope>
    <source>
        <strain evidence="3 4">DSM 2626</strain>
    </source>
</reference>
<dbReference type="InterPro" id="IPR050742">
    <property type="entry name" value="Helicase_Restrict-Modif_Enz"/>
</dbReference>
<evidence type="ECO:0000313" key="4">
    <source>
        <dbReference type="Proteomes" id="UP000245631"/>
    </source>
</evidence>
<dbReference type="SUPFAM" id="SSF52540">
    <property type="entry name" value="P-loop containing nucleoside triphosphate hydrolases"/>
    <property type="match status" value="1"/>
</dbReference>
<organism evidence="3 4">
    <name type="scientific">Rhizobium loti</name>
    <name type="common">Mesorhizobium loti</name>
    <dbReference type="NCBI Taxonomy" id="381"/>
    <lineage>
        <taxon>Bacteria</taxon>
        <taxon>Pseudomonadati</taxon>
        <taxon>Pseudomonadota</taxon>
        <taxon>Alphaproteobacteria</taxon>
        <taxon>Hyphomicrobiales</taxon>
        <taxon>Phyllobacteriaceae</taxon>
        <taxon>Mesorhizobium</taxon>
    </lineage>
</organism>
<dbReference type="Pfam" id="PF04851">
    <property type="entry name" value="ResIII"/>
    <property type="match status" value="1"/>
</dbReference>
<dbReference type="RefSeq" id="WP_170136647.1">
    <property type="nucleotide sequence ID" value="NZ_QGGH01000001.1"/>
</dbReference>
<keyword evidence="3" id="KW-0547">Nucleotide-binding</keyword>
<dbReference type="GO" id="GO:0005829">
    <property type="term" value="C:cytosol"/>
    <property type="evidence" value="ECO:0007669"/>
    <property type="project" value="TreeGrafter"/>
</dbReference>
<gene>
    <name evidence="3" type="ORF">C8D77_101277</name>
</gene>
<dbReference type="GeneID" id="61049629"/>
<sequence>MMVELFDYQRKALQEVNASLDEHRRVVLQMPTGSGKTVTAAEFVRREAQKHVVWFICHRREIIRQASRAFSELGIRHGIIAPDAEKMRLGFAFDPTARVKIASIQTLANRVDEFDPPAVVVWDECHHIAADSWARLLARFPEAKHVGLTATPERLDGKGLVTWFPEMVLGPSIRQLIDKGRLAPYRMFAPTEPDMRSARIKLGDYLQADTERIMSAPVIIGDAVEHYKRAIPASRALVFATSVAASLAVVEQFGAEGIAAQHVDGTTPDEVRDEAISNLVAGKIKILSSYGVFTEGVDVPEVDAVILLRPTKSLQLYLQMIGRGLRYVPGKVLTIMDHAGLYHEHGLPDADWQWSLEGGARNRRVEAFRAGAERLRKCPNCKHVHVPAATCAQCGFDYPTGRYAEQFDGILIEVGAIPPGCETFSAFARHAGISRTGLRRLIAKGLPVVDGRYVATADGEGWLASNYSARKYQAVPEPIIGHISLAEFGRRFSISGTAVRGLAKRGLPLDRDGMVIIDDAARWLKENWNSIKRAPVDADRAEVLNKTDFARLAGISKTLLYRSISAGMPTTSNGWIRVQDGLDWLKVENRKYLPPRVRNPAEFETRTNFAKRIGVSQPMPAYWAKRGLPCAPNGWVHIQRGLEWVRDNTELVVPVEAWPPIHQEAAE</sequence>
<protein>
    <submittedName>
        <fullName evidence="3">Superfamily II DNA or RNA helicase</fullName>
    </submittedName>
</protein>
<comment type="caution">
    <text evidence="3">The sequence shown here is derived from an EMBL/GenBank/DDBJ whole genome shotgun (WGS) entry which is preliminary data.</text>
</comment>
<proteinExistence type="predicted"/>
<dbReference type="Pfam" id="PF00271">
    <property type="entry name" value="Helicase_C"/>
    <property type="match status" value="1"/>
</dbReference>
<dbReference type="InterPro" id="IPR027417">
    <property type="entry name" value="P-loop_NTPase"/>
</dbReference>
<dbReference type="GO" id="GO:0016787">
    <property type="term" value="F:hydrolase activity"/>
    <property type="evidence" value="ECO:0007669"/>
    <property type="project" value="InterPro"/>
</dbReference>
<dbReference type="Proteomes" id="UP000245631">
    <property type="component" value="Unassembled WGS sequence"/>
</dbReference>
<dbReference type="AlphaFoldDB" id="A0A8E2WFP8"/>
<evidence type="ECO:0000259" key="1">
    <source>
        <dbReference type="PROSITE" id="PS51192"/>
    </source>
</evidence>
<evidence type="ECO:0000313" key="3">
    <source>
        <dbReference type="EMBL" id="PWJ93598.1"/>
    </source>
</evidence>
<dbReference type="InterPro" id="IPR001650">
    <property type="entry name" value="Helicase_C-like"/>
</dbReference>
<accession>A0A8E2WFP8</accession>
<dbReference type="SMART" id="SM00487">
    <property type="entry name" value="DEXDc"/>
    <property type="match status" value="1"/>
</dbReference>
<dbReference type="InterPro" id="IPR006935">
    <property type="entry name" value="Helicase/UvrB_N"/>
</dbReference>
<dbReference type="EMBL" id="QGGH01000001">
    <property type="protein sequence ID" value="PWJ93598.1"/>
    <property type="molecule type" value="Genomic_DNA"/>
</dbReference>